<dbReference type="RefSeq" id="WP_058612960.1">
    <property type="nucleotide sequence ID" value="NZ_LDRV01000004.1"/>
</dbReference>
<organism evidence="12 13">
    <name type="scientific">Microbacterium testaceum</name>
    <name type="common">Aureobacterium testaceum</name>
    <name type="synonym">Brevibacterium testaceum</name>
    <dbReference type="NCBI Taxonomy" id="2033"/>
    <lineage>
        <taxon>Bacteria</taxon>
        <taxon>Bacillati</taxon>
        <taxon>Actinomycetota</taxon>
        <taxon>Actinomycetes</taxon>
        <taxon>Micrococcales</taxon>
        <taxon>Microbacteriaceae</taxon>
        <taxon>Microbacterium</taxon>
    </lineage>
</organism>
<evidence type="ECO:0000256" key="1">
    <source>
        <dbReference type="ARBA" id="ARBA00022512"/>
    </source>
</evidence>
<dbReference type="InterPro" id="IPR013783">
    <property type="entry name" value="Ig-like_fold"/>
</dbReference>
<dbReference type="GO" id="GO:0004252">
    <property type="term" value="F:serine-type endopeptidase activity"/>
    <property type="evidence" value="ECO:0007669"/>
    <property type="project" value="InterPro"/>
</dbReference>
<evidence type="ECO:0000256" key="8">
    <source>
        <dbReference type="SAM" id="MobiDB-lite"/>
    </source>
</evidence>
<keyword evidence="9" id="KW-0812">Transmembrane</keyword>
<evidence type="ECO:0000313" key="12">
    <source>
        <dbReference type="EMBL" id="KTS14231.1"/>
    </source>
</evidence>
<dbReference type="InterPro" id="IPR036852">
    <property type="entry name" value="Peptidase_S8/S53_dom_sf"/>
</dbReference>
<feature type="signal peptide" evidence="10">
    <location>
        <begin position="1"/>
        <end position="27"/>
    </location>
</feature>
<dbReference type="SUPFAM" id="SSF49265">
    <property type="entry name" value="Fibronectin type III"/>
    <property type="match status" value="1"/>
</dbReference>
<dbReference type="Gene3D" id="2.60.40.10">
    <property type="entry name" value="Immunoglobulins"/>
    <property type="match status" value="1"/>
</dbReference>
<proteinExistence type="predicted"/>
<sequence length="814" mass="82856">MNRAFRAVAITAAVICSLSTAALPASAQPSTPDTTDIPAALTLTHAVVKAVEAGADSPDAITSAVGTPGSGRGSLRFDDQGRLSVTITFERSPGTAQLDAVGGLAEIVSVQELTSSATAWVAPDALAELRALDGIRAVTPVVQPVAIPVVPPAVDDIPSAQQRGVAEKACRAFPSTADAPLHTADARKDFGVDGTGVTIGILSDSYDAAPDAETTPDEDVKAGLLPGPGNPCGYETPVTVLSDIEPDEGGGDEGRAMAQLVHGIAPGARIVFYTGWRSSQDMAKGIVALADAGATVIVDDIGWSEEPLYQQGWISTAITQVQSRGVAYYTAAGNGSEIGAKGTESAGLQINGWRTPAYRPMDCPSWVTPPEGMTSYDCLDFDPSAAQDATDTATFPEDGVPSIVAQWGDPLFGLTTALVPQLYVDEKLVSESYLDGITPTVYTTATDVVAAGDLDVVVLRDTSTGSTSTPAFSMAFWSPGLSAIEYDRSQGDDVVGLTSVGHPADGSGIGVAAAFSLEPDVPERFTSAGDTTLLFEPVRFVDGTPVVSPAYPEPLRVMGPQIASVDGIRTSFFAQRVPSLDDDWYFFGTSAAAPTAAAVHALALEYAPQESAADIARTAFATAGPLKNPTSSSVTDQQLFGAGLIDAHALLTALPARPVTDLQATALSPTSLAVSWANAKGSTGTTVQVLSGSDVLATADLAEGVDATTFRDLPAGTALTVIATAEGAAQDGPAVSVAVDTPPLPGPTPTPGPTTSPSATATPTPVPVPAGDGRLAQTGADASLAPTLAGGALALMALGAALVVGRRARTRRAR</sequence>
<accession>A0A147FCB6</accession>
<dbReference type="InterPro" id="IPR019931">
    <property type="entry name" value="LPXTG_anchor"/>
</dbReference>
<keyword evidence="9" id="KW-1133">Transmembrane helix</keyword>
<keyword evidence="6" id="KW-0720">Serine protease</keyword>
<dbReference type="GO" id="GO:0006508">
    <property type="term" value="P:proteolysis"/>
    <property type="evidence" value="ECO:0007669"/>
    <property type="project" value="UniProtKB-KW"/>
</dbReference>
<dbReference type="PROSITE" id="PS00138">
    <property type="entry name" value="SUBTILASE_SER"/>
    <property type="match status" value="1"/>
</dbReference>
<feature type="domain" description="Gram-positive cocci surface proteins LPxTG" evidence="11">
    <location>
        <begin position="775"/>
        <end position="814"/>
    </location>
</feature>
<feature type="chain" id="PRO_5007545180" description="Gram-positive cocci surface proteins LPxTG domain-containing protein" evidence="10">
    <location>
        <begin position="28"/>
        <end position="814"/>
    </location>
</feature>
<dbReference type="EMBL" id="LDRV01000004">
    <property type="protein sequence ID" value="KTS14231.1"/>
    <property type="molecule type" value="Genomic_DNA"/>
</dbReference>
<dbReference type="InterPro" id="IPR036116">
    <property type="entry name" value="FN3_sf"/>
</dbReference>
<evidence type="ECO:0000256" key="3">
    <source>
        <dbReference type="ARBA" id="ARBA00022670"/>
    </source>
</evidence>
<dbReference type="InterPro" id="IPR023828">
    <property type="entry name" value="Peptidase_S8_Ser-AS"/>
</dbReference>
<dbReference type="GO" id="GO:0005975">
    <property type="term" value="P:carbohydrate metabolic process"/>
    <property type="evidence" value="ECO:0007669"/>
    <property type="project" value="UniProtKB-ARBA"/>
</dbReference>
<evidence type="ECO:0000256" key="6">
    <source>
        <dbReference type="ARBA" id="ARBA00022825"/>
    </source>
</evidence>
<feature type="transmembrane region" description="Helical" evidence="9">
    <location>
        <begin position="784"/>
        <end position="804"/>
    </location>
</feature>
<keyword evidence="2" id="KW-0964">Secreted</keyword>
<keyword evidence="3" id="KW-0645">Protease</keyword>
<evidence type="ECO:0000256" key="7">
    <source>
        <dbReference type="ARBA" id="ARBA00023088"/>
    </source>
</evidence>
<keyword evidence="7" id="KW-0572">Peptidoglycan-anchor</keyword>
<evidence type="ECO:0000256" key="10">
    <source>
        <dbReference type="SAM" id="SignalP"/>
    </source>
</evidence>
<evidence type="ECO:0000313" key="13">
    <source>
        <dbReference type="Proteomes" id="UP000072189"/>
    </source>
</evidence>
<reference evidence="12 13" key="1">
    <citation type="journal article" date="2016" name="Front. Microbiol.">
        <title>Genomic Resource of Rice Seed Associated Bacteria.</title>
        <authorList>
            <person name="Midha S."/>
            <person name="Bansal K."/>
            <person name="Sharma S."/>
            <person name="Kumar N."/>
            <person name="Patil P.P."/>
            <person name="Chaudhry V."/>
            <person name="Patil P.B."/>
        </authorList>
    </citation>
    <scope>NUCLEOTIDE SEQUENCE [LARGE SCALE GENOMIC DNA]</scope>
    <source>
        <strain evidence="12 13">RSA3</strain>
    </source>
</reference>
<evidence type="ECO:0000256" key="2">
    <source>
        <dbReference type="ARBA" id="ARBA00022525"/>
    </source>
</evidence>
<evidence type="ECO:0000256" key="5">
    <source>
        <dbReference type="ARBA" id="ARBA00022801"/>
    </source>
</evidence>
<keyword evidence="1" id="KW-0134">Cell wall</keyword>
<comment type="caution">
    <text evidence="12">The sequence shown here is derived from an EMBL/GenBank/DDBJ whole genome shotgun (WGS) entry which is preliminary data.</text>
</comment>
<keyword evidence="4 10" id="KW-0732">Signal</keyword>
<evidence type="ECO:0000259" key="11">
    <source>
        <dbReference type="PROSITE" id="PS50847"/>
    </source>
</evidence>
<protein>
    <recommendedName>
        <fullName evidence="11">Gram-positive cocci surface proteins LPxTG domain-containing protein</fullName>
    </recommendedName>
</protein>
<dbReference type="Proteomes" id="UP000072189">
    <property type="component" value="Unassembled WGS sequence"/>
</dbReference>
<gene>
    <name evidence="12" type="ORF">RSA3_00920</name>
</gene>
<feature type="region of interest" description="Disordered" evidence="8">
    <location>
        <begin position="738"/>
        <end position="775"/>
    </location>
</feature>
<dbReference type="PATRIC" id="fig|2033.7.peg.2064"/>
<name>A0A147FCB6_MICTE</name>
<keyword evidence="9" id="KW-0472">Membrane</keyword>
<dbReference type="SUPFAM" id="SSF52743">
    <property type="entry name" value="Subtilisin-like"/>
    <property type="match status" value="1"/>
</dbReference>
<feature type="compositionally biased region" description="Pro residues" evidence="8">
    <location>
        <begin position="742"/>
        <end position="754"/>
    </location>
</feature>
<evidence type="ECO:0000256" key="9">
    <source>
        <dbReference type="SAM" id="Phobius"/>
    </source>
</evidence>
<dbReference type="Gene3D" id="3.40.50.200">
    <property type="entry name" value="Peptidase S8/S53 domain"/>
    <property type="match status" value="2"/>
</dbReference>
<dbReference type="PROSITE" id="PS50847">
    <property type="entry name" value="GRAM_POS_ANCHORING"/>
    <property type="match status" value="1"/>
</dbReference>
<keyword evidence="5" id="KW-0378">Hydrolase</keyword>
<dbReference type="AlphaFoldDB" id="A0A147FCB6"/>
<evidence type="ECO:0000256" key="4">
    <source>
        <dbReference type="ARBA" id="ARBA00022729"/>
    </source>
</evidence>